<comment type="catalytic activity">
    <reaction evidence="9">
        <text>ubiquinone-10 + hydrogen sulfide + sulfite + 2 H(+) = ubiquinol-10 + thiosulfate</text>
        <dbReference type="Rhea" id="RHEA:38359"/>
        <dbReference type="ChEBI" id="CHEBI:15378"/>
        <dbReference type="ChEBI" id="CHEBI:17359"/>
        <dbReference type="ChEBI" id="CHEBI:29919"/>
        <dbReference type="ChEBI" id="CHEBI:33542"/>
        <dbReference type="ChEBI" id="CHEBI:46245"/>
        <dbReference type="ChEBI" id="CHEBI:64183"/>
    </reaction>
    <physiologicalReaction direction="left-to-right" evidence="9">
        <dbReference type="Rhea" id="RHEA:38360"/>
    </physiologicalReaction>
</comment>
<evidence type="ECO:0000256" key="9">
    <source>
        <dbReference type="ARBA" id="ARBA00051038"/>
    </source>
</evidence>
<evidence type="ECO:0000256" key="3">
    <source>
        <dbReference type="ARBA" id="ARBA00022630"/>
    </source>
</evidence>
<keyword evidence="19" id="KW-1185">Reference proteome</keyword>
<comment type="function">
    <text evidence="12">Catalyzes the oxidation of hydrogen sulfide with the help of a quinone, such as ubiquinone-10, giving rise to thiosulfate and ultimately to sulfane (molecular sulfur) atoms. Requires an additional electron acceptor; can use sulfite, sulfide or cyanide (in vitro). It is believed the in vivo electron acceptor is glutathione.</text>
</comment>
<comment type="subcellular location">
    <subcellularLocation>
        <location evidence="2">Mitochondrion</location>
    </subcellularLocation>
</comment>
<dbReference type="SUPFAM" id="SSF48726">
    <property type="entry name" value="Immunoglobulin"/>
    <property type="match status" value="4"/>
</dbReference>
<evidence type="ECO:0000256" key="15">
    <source>
        <dbReference type="ARBA" id="ARBA00070160"/>
    </source>
</evidence>
<dbReference type="Pfam" id="PF07992">
    <property type="entry name" value="Pyr_redox_2"/>
    <property type="match status" value="1"/>
</dbReference>
<dbReference type="Pfam" id="PF13927">
    <property type="entry name" value="Ig_3"/>
    <property type="match status" value="4"/>
</dbReference>
<dbReference type="GO" id="GO:0005739">
    <property type="term" value="C:mitochondrion"/>
    <property type="evidence" value="ECO:0007669"/>
    <property type="project" value="UniProtKB-SubCell"/>
</dbReference>
<evidence type="ECO:0000256" key="7">
    <source>
        <dbReference type="ARBA" id="ARBA00023002"/>
    </source>
</evidence>
<keyword evidence="6" id="KW-0809">Transit peptide</keyword>
<dbReference type="InterPro" id="IPR007110">
    <property type="entry name" value="Ig-like_dom"/>
</dbReference>
<dbReference type="GO" id="GO:0070224">
    <property type="term" value="F:sulfide:quinone oxidoreductase activity"/>
    <property type="evidence" value="ECO:0007669"/>
    <property type="project" value="TreeGrafter"/>
</dbReference>
<comment type="cofactor">
    <cofactor evidence="1">
        <name>FAD</name>
        <dbReference type="ChEBI" id="CHEBI:57692"/>
    </cofactor>
</comment>
<evidence type="ECO:0000256" key="12">
    <source>
        <dbReference type="ARBA" id="ARBA00059167"/>
    </source>
</evidence>
<keyword evidence="5" id="KW-0274">FAD</keyword>
<comment type="catalytic activity">
    <reaction evidence="11">
        <text>a quinone + hydrogen sulfide + glutathione + H(+) = S-sulfanylglutathione + a quinol</text>
        <dbReference type="Rhea" id="RHEA:55156"/>
        <dbReference type="ChEBI" id="CHEBI:15378"/>
        <dbReference type="ChEBI" id="CHEBI:24646"/>
        <dbReference type="ChEBI" id="CHEBI:29919"/>
        <dbReference type="ChEBI" id="CHEBI:57925"/>
        <dbReference type="ChEBI" id="CHEBI:58905"/>
        <dbReference type="ChEBI" id="CHEBI:132124"/>
        <dbReference type="EC" id="1.8.5.8"/>
    </reaction>
    <physiologicalReaction direction="left-to-right" evidence="11">
        <dbReference type="Rhea" id="RHEA:55157"/>
    </physiologicalReaction>
</comment>
<evidence type="ECO:0000313" key="19">
    <source>
        <dbReference type="Proteomes" id="UP000683360"/>
    </source>
</evidence>
<sequence length="768" mass="84536">MSTRKRSIGSGLQAFHYQRVGIQVMLNDTGIHPYFPVSENSEVFVADGDHIGLKCVPEGNPKPQVTWHLPGNLTRNSSLVKSHVSFHFENVELEIQNMVRELHGSYVCLAHNSLGTTSYTYIVKYGRITSKAPVLITTPPIIPMRIKPDVFLKYTEHNVTEGDSILAIPCAADGIPNPKITWSAIGSNMPSNAIQYQQFLIIRNIRLDDSRYYLCTATNSEGHASKPVHIIVHPKPHVKPTVTLPPSLQGTYGTTITLTCNVTGYPTPTIKWYFNGKALSTKTNKYEIQNATLAEMGAYTCEATNDAGTSRTDAVFIVHGTAPSLTTTPPQSVMATPNNPPSFTCRASGDPTPTITWEFKPFVGTTSSTYHAELSPDHTTLTLPNITKSGLVTCTASNPFGRVQASSSRHYKILVVGAGSGGCSIAHKFSSKLKAGHVGIIEPSNDHFYQPMWTLVGAGMANLANSGKKMSKVIPKKADWLQTKAMAFDPDKCTVTLETGEQVHYDYLVMATGLQLNYNKIKGLPEGFDKDPSLCSVYDYNYVQKTLPAIQNFKGGNAIFTLPNTPIKCSGAPQQIMYLADEMWTEKGIRDKANIYYNSSLPVIFYVQKYADTLLQVLDRRSITVNYMRNLIEVKTDTREAIFQKLNSSRGETETFKYDFLHVTPPMSTPDPVRESPLVDSTGFVDVDKETLQHVKYPNIFALGDCSNVPTSKTSAAAATQGGYLEKNLNAVMNGKQPFAKYDGYSSCPVITSRGKCILVEFNYDCLP</sequence>
<dbReference type="CDD" id="cd00096">
    <property type="entry name" value="Ig"/>
    <property type="match status" value="2"/>
</dbReference>
<feature type="domain" description="Ig-like" evidence="17">
    <location>
        <begin position="148"/>
        <end position="231"/>
    </location>
</feature>
<dbReference type="PANTHER" id="PTHR10632">
    <property type="entry name" value="SULFIDE:QUINONE OXIDOREDUCTASE"/>
    <property type="match status" value="1"/>
</dbReference>
<evidence type="ECO:0000256" key="10">
    <source>
        <dbReference type="ARBA" id="ARBA00052810"/>
    </source>
</evidence>
<keyword evidence="7 18" id="KW-0560">Oxidoreductase</keyword>
<dbReference type="SMART" id="SM00408">
    <property type="entry name" value="IGc2"/>
    <property type="match status" value="4"/>
</dbReference>
<keyword evidence="3" id="KW-0285">Flavoprotein</keyword>
<evidence type="ECO:0000256" key="4">
    <source>
        <dbReference type="ARBA" id="ARBA00022719"/>
    </source>
</evidence>
<evidence type="ECO:0000256" key="2">
    <source>
        <dbReference type="ARBA" id="ARBA00004173"/>
    </source>
</evidence>
<dbReference type="PANTHER" id="PTHR10632:SF2">
    <property type="entry name" value="SULFIDE:QUINONE OXIDOREDUCTASE, MITOCHONDRIAL"/>
    <property type="match status" value="1"/>
</dbReference>
<evidence type="ECO:0000256" key="11">
    <source>
        <dbReference type="ARBA" id="ARBA00052986"/>
    </source>
</evidence>
<evidence type="ECO:0000256" key="1">
    <source>
        <dbReference type="ARBA" id="ARBA00001974"/>
    </source>
</evidence>
<comment type="caution">
    <text evidence="18">The sequence shown here is derived from an EMBL/GenBank/DDBJ whole genome shotgun (WGS) entry which is preliminary data.</text>
</comment>
<dbReference type="EC" id="1.8.5.8" evidence="14"/>
<evidence type="ECO:0000256" key="13">
    <source>
        <dbReference type="ARBA" id="ARBA00060891"/>
    </source>
</evidence>
<evidence type="ECO:0000256" key="6">
    <source>
        <dbReference type="ARBA" id="ARBA00022946"/>
    </source>
</evidence>
<evidence type="ECO:0000313" key="18">
    <source>
        <dbReference type="EMBL" id="CAG2205375.1"/>
    </source>
</evidence>
<dbReference type="Gene3D" id="3.50.50.60">
    <property type="entry name" value="FAD/NAD(P)-binding domain"/>
    <property type="match status" value="2"/>
</dbReference>
<dbReference type="InterPro" id="IPR023753">
    <property type="entry name" value="FAD/NAD-binding_dom"/>
</dbReference>
<dbReference type="GO" id="GO:0048038">
    <property type="term" value="F:quinone binding"/>
    <property type="evidence" value="ECO:0007669"/>
    <property type="project" value="UniProtKB-KW"/>
</dbReference>
<dbReference type="PROSITE" id="PS50835">
    <property type="entry name" value="IG_LIKE"/>
    <property type="match status" value="4"/>
</dbReference>
<dbReference type="GO" id="GO:0071949">
    <property type="term" value="F:FAD binding"/>
    <property type="evidence" value="ECO:0007669"/>
    <property type="project" value="TreeGrafter"/>
</dbReference>
<dbReference type="GO" id="GO:0070221">
    <property type="term" value="P:sulfide oxidation, using sulfide:quinone oxidoreductase"/>
    <property type="evidence" value="ECO:0007669"/>
    <property type="project" value="TreeGrafter"/>
</dbReference>
<evidence type="ECO:0000259" key="17">
    <source>
        <dbReference type="PROSITE" id="PS50835"/>
    </source>
</evidence>
<dbReference type="Proteomes" id="UP000683360">
    <property type="component" value="Unassembled WGS sequence"/>
</dbReference>
<evidence type="ECO:0000256" key="5">
    <source>
        <dbReference type="ARBA" id="ARBA00022827"/>
    </source>
</evidence>
<keyword evidence="4" id="KW-0874">Quinone</keyword>
<evidence type="ECO:0000256" key="14">
    <source>
        <dbReference type="ARBA" id="ARBA00066447"/>
    </source>
</evidence>
<accession>A0A8S3RBV0</accession>
<keyword evidence="8" id="KW-0496">Mitochondrion</keyword>
<dbReference type="EMBL" id="CAJPWZ010001022">
    <property type="protein sequence ID" value="CAG2205375.1"/>
    <property type="molecule type" value="Genomic_DNA"/>
</dbReference>
<evidence type="ECO:0000256" key="16">
    <source>
        <dbReference type="ARBA" id="ARBA00082958"/>
    </source>
</evidence>
<dbReference type="SUPFAM" id="SSF51905">
    <property type="entry name" value="FAD/NAD(P)-binding domain"/>
    <property type="match status" value="2"/>
</dbReference>
<feature type="domain" description="Ig-like" evidence="17">
    <location>
        <begin position="240"/>
        <end position="316"/>
    </location>
</feature>
<dbReference type="AlphaFoldDB" id="A0A8S3RBV0"/>
<dbReference type="Gene3D" id="2.60.40.10">
    <property type="entry name" value="Immunoglobulins"/>
    <property type="match status" value="4"/>
</dbReference>
<organism evidence="18 19">
    <name type="scientific">Mytilus edulis</name>
    <name type="common">Blue mussel</name>
    <dbReference type="NCBI Taxonomy" id="6550"/>
    <lineage>
        <taxon>Eukaryota</taxon>
        <taxon>Metazoa</taxon>
        <taxon>Spiralia</taxon>
        <taxon>Lophotrochozoa</taxon>
        <taxon>Mollusca</taxon>
        <taxon>Bivalvia</taxon>
        <taxon>Autobranchia</taxon>
        <taxon>Pteriomorphia</taxon>
        <taxon>Mytilida</taxon>
        <taxon>Mytiloidea</taxon>
        <taxon>Mytilidae</taxon>
        <taxon>Mytilinae</taxon>
        <taxon>Mytilus</taxon>
    </lineage>
</organism>
<dbReference type="InterPro" id="IPR015904">
    <property type="entry name" value="Sulphide_quinone_reductase"/>
</dbReference>
<gene>
    <name evidence="18" type="ORF">MEDL_19814</name>
</gene>
<dbReference type="InterPro" id="IPR003598">
    <property type="entry name" value="Ig_sub2"/>
</dbReference>
<dbReference type="GO" id="GO:0106436">
    <property type="term" value="F:glutathione-dependent sulfide quinone oxidoreductase activity"/>
    <property type="evidence" value="ECO:0007669"/>
    <property type="project" value="UniProtKB-EC"/>
</dbReference>
<dbReference type="SMART" id="SM00409">
    <property type="entry name" value="IG"/>
    <property type="match status" value="4"/>
</dbReference>
<feature type="domain" description="Ig-like" evidence="17">
    <location>
        <begin position="33"/>
        <end position="124"/>
    </location>
</feature>
<proteinExistence type="inferred from homology"/>
<evidence type="ECO:0000256" key="8">
    <source>
        <dbReference type="ARBA" id="ARBA00023128"/>
    </source>
</evidence>
<dbReference type="InterPro" id="IPR036179">
    <property type="entry name" value="Ig-like_dom_sf"/>
</dbReference>
<comment type="catalytic activity">
    <reaction evidence="10">
        <text>ubiquinone-10 + hydrogen sulfide + glutathione + H(+) = S-sulfanylglutathione + ubiquinol-10</text>
        <dbReference type="Rhea" id="RHEA:62608"/>
        <dbReference type="ChEBI" id="CHEBI:15378"/>
        <dbReference type="ChEBI" id="CHEBI:29919"/>
        <dbReference type="ChEBI" id="CHEBI:46245"/>
        <dbReference type="ChEBI" id="CHEBI:57925"/>
        <dbReference type="ChEBI" id="CHEBI:58905"/>
        <dbReference type="ChEBI" id="CHEBI:64183"/>
    </reaction>
    <physiologicalReaction direction="left-to-right" evidence="10">
        <dbReference type="Rhea" id="RHEA:62609"/>
    </physiologicalReaction>
</comment>
<dbReference type="InterPro" id="IPR036188">
    <property type="entry name" value="FAD/NAD-bd_sf"/>
</dbReference>
<comment type="similarity">
    <text evidence="13">Belongs to the SQRD family.</text>
</comment>
<protein>
    <recommendedName>
        <fullName evidence="15">Sulfide:quinone oxidoreductase, mitochondrial</fullName>
        <ecNumber evidence="14">1.8.5.8</ecNumber>
    </recommendedName>
    <alternativeName>
        <fullName evidence="16">Sulfide quinone oxidoreductase</fullName>
    </alternativeName>
</protein>
<dbReference type="FunFam" id="3.50.50.60:FF:000034">
    <property type="entry name" value="sulfide:quinone oxidoreductase, mitochondrial"/>
    <property type="match status" value="1"/>
</dbReference>
<reference evidence="18" key="1">
    <citation type="submission" date="2021-03" db="EMBL/GenBank/DDBJ databases">
        <authorList>
            <person name="Bekaert M."/>
        </authorList>
    </citation>
    <scope>NUCLEOTIDE SEQUENCE</scope>
</reference>
<dbReference type="InterPro" id="IPR003599">
    <property type="entry name" value="Ig_sub"/>
</dbReference>
<dbReference type="OrthoDB" id="5985519at2759"/>
<dbReference type="InterPro" id="IPR013783">
    <property type="entry name" value="Ig-like_fold"/>
</dbReference>
<feature type="domain" description="Ig-like" evidence="17">
    <location>
        <begin position="323"/>
        <end position="412"/>
    </location>
</feature>
<name>A0A8S3RBV0_MYTED</name>